<sequence>MAEVYRQIIEKVKPELAKAMFFLEKELAKLRTGRASTSLVEDIMVPCFGQNLPLKQLGAISISEPRQIVIQPWDKSYIEPIIGAFSKQNMGLSPVVDKDVIRINLPLVDEEYRKNIVKIVSEIEEEAKKTIRKWRDEAWDEIQEKFKEGIVREDDKFRGKDELQKLIDDHNKKVEEAGERKKKEIMF</sequence>
<dbReference type="NCBIfam" id="TIGR00496">
    <property type="entry name" value="frr"/>
    <property type="match status" value="1"/>
</dbReference>
<comment type="caution">
    <text evidence="4">The sequence shown here is derived from an EMBL/GenBank/DDBJ whole genome shotgun (WGS) entry which is preliminary data.</text>
</comment>
<dbReference type="EMBL" id="PCRO01000010">
    <property type="protein sequence ID" value="PIP23028.1"/>
    <property type="molecule type" value="Genomic_DNA"/>
</dbReference>
<dbReference type="AlphaFoldDB" id="A0A2G9YUW1"/>
<gene>
    <name evidence="4" type="ORF">COX37_00770</name>
</gene>
<dbReference type="Gene3D" id="1.10.132.20">
    <property type="entry name" value="Ribosome-recycling factor"/>
    <property type="match status" value="1"/>
</dbReference>
<organism evidence="4 5">
    <name type="scientific">Candidatus Nealsonbacteria bacterium CG23_combo_of_CG06-09_8_20_14_all_39_17</name>
    <dbReference type="NCBI Taxonomy" id="1974722"/>
    <lineage>
        <taxon>Bacteria</taxon>
        <taxon>Candidatus Nealsoniibacteriota</taxon>
    </lineage>
</organism>
<evidence type="ECO:0000256" key="1">
    <source>
        <dbReference type="ARBA" id="ARBA00005912"/>
    </source>
</evidence>
<dbReference type="FunFam" id="3.30.1360.40:FF:000001">
    <property type="entry name" value="Ribosome-recycling factor"/>
    <property type="match status" value="1"/>
</dbReference>
<dbReference type="PANTHER" id="PTHR20982:SF3">
    <property type="entry name" value="MITOCHONDRIAL RIBOSOME RECYCLING FACTOR PSEUDO 1"/>
    <property type="match status" value="1"/>
</dbReference>
<evidence type="ECO:0000256" key="2">
    <source>
        <dbReference type="ARBA" id="ARBA00022917"/>
    </source>
</evidence>
<dbReference type="InterPro" id="IPR023584">
    <property type="entry name" value="Ribosome_recyc_fac_dom"/>
</dbReference>
<name>A0A2G9YUW1_9BACT</name>
<dbReference type="SUPFAM" id="SSF55194">
    <property type="entry name" value="Ribosome recycling factor, RRF"/>
    <property type="match status" value="1"/>
</dbReference>
<evidence type="ECO:0000313" key="5">
    <source>
        <dbReference type="Proteomes" id="UP000229976"/>
    </source>
</evidence>
<keyword evidence="2" id="KW-0648">Protein biosynthesis</keyword>
<dbReference type="Proteomes" id="UP000229976">
    <property type="component" value="Unassembled WGS sequence"/>
</dbReference>
<evidence type="ECO:0000259" key="3">
    <source>
        <dbReference type="Pfam" id="PF01765"/>
    </source>
</evidence>
<dbReference type="Pfam" id="PF01765">
    <property type="entry name" value="RRF"/>
    <property type="match status" value="1"/>
</dbReference>
<dbReference type="GO" id="GO:0006412">
    <property type="term" value="P:translation"/>
    <property type="evidence" value="ECO:0007669"/>
    <property type="project" value="UniProtKB-KW"/>
</dbReference>
<dbReference type="InterPro" id="IPR036191">
    <property type="entry name" value="RRF_sf"/>
</dbReference>
<accession>A0A2G9YUW1</accession>
<dbReference type="Gene3D" id="3.30.1360.40">
    <property type="match status" value="1"/>
</dbReference>
<protein>
    <submittedName>
        <fullName evidence="4">Ribosome recycling factor</fullName>
    </submittedName>
</protein>
<proteinExistence type="inferred from homology"/>
<dbReference type="GO" id="GO:0043023">
    <property type="term" value="F:ribosomal large subunit binding"/>
    <property type="evidence" value="ECO:0007669"/>
    <property type="project" value="TreeGrafter"/>
</dbReference>
<comment type="similarity">
    <text evidence="1">Belongs to the RRF family.</text>
</comment>
<evidence type="ECO:0000313" key="4">
    <source>
        <dbReference type="EMBL" id="PIP23028.1"/>
    </source>
</evidence>
<dbReference type="InterPro" id="IPR002661">
    <property type="entry name" value="Ribosome_recyc_fac"/>
</dbReference>
<feature type="domain" description="Ribosome recycling factor" evidence="3">
    <location>
        <begin position="23"/>
        <end position="186"/>
    </location>
</feature>
<dbReference type="PANTHER" id="PTHR20982">
    <property type="entry name" value="RIBOSOME RECYCLING FACTOR"/>
    <property type="match status" value="1"/>
</dbReference>
<reference evidence="4 5" key="1">
    <citation type="submission" date="2017-09" db="EMBL/GenBank/DDBJ databases">
        <title>Depth-based differentiation of microbial function through sediment-hosted aquifers and enrichment of novel symbionts in the deep terrestrial subsurface.</title>
        <authorList>
            <person name="Probst A.J."/>
            <person name="Ladd B."/>
            <person name="Jarett J.K."/>
            <person name="Geller-Mcgrath D.E."/>
            <person name="Sieber C.M."/>
            <person name="Emerson J.B."/>
            <person name="Anantharaman K."/>
            <person name="Thomas B.C."/>
            <person name="Malmstrom R."/>
            <person name="Stieglmeier M."/>
            <person name="Klingl A."/>
            <person name="Woyke T."/>
            <person name="Ryan C.M."/>
            <person name="Banfield J.F."/>
        </authorList>
    </citation>
    <scope>NUCLEOTIDE SEQUENCE [LARGE SCALE GENOMIC DNA]</scope>
    <source>
        <strain evidence="4">CG23_combo_of_CG06-09_8_20_14_all_39_17</strain>
    </source>
</reference>